<keyword evidence="2" id="KW-1133">Transmembrane helix</keyword>
<dbReference type="OrthoDB" id="7306769at2"/>
<protein>
    <submittedName>
        <fullName evidence="3">Uncharacterized protein</fullName>
    </submittedName>
</protein>
<evidence type="ECO:0000256" key="2">
    <source>
        <dbReference type="SAM" id="Phobius"/>
    </source>
</evidence>
<feature type="compositionally biased region" description="Acidic residues" evidence="1">
    <location>
        <begin position="219"/>
        <end position="243"/>
    </location>
</feature>
<evidence type="ECO:0000313" key="3">
    <source>
        <dbReference type="EMBL" id="GEP46382.1"/>
    </source>
</evidence>
<feature type="region of interest" description="Disordered" evidence="1">
    <location>
        <begin position="219"/>
        <end position="284"/>
    </location>
</feature>
<organism evidence="3 4">
    <name type="scientific">Brevifollis gellanilyticus</name>
    <dbReference type="NCBI Taxonomy" id="748831"/>
    <lineage>
        <taxon>Bacteria</taxon>
        <taxon>Pseudomonadati</taxon>
        <taxon>Verrucomicrobiota</taxon>
        <taxon>Verrucomicrobiia</taxon>
        <taxon>Verrucomicrobiales</taxon>
        <taxon>Verrucomicrobiaceae</taxon>
    </lineage>
</organism>
<sequence>MNTEHIICLILAFAFLGLALWIITDNLRCVRRIDAEMQRRRDKRTRINARAPEHPLLFAPGVQIRVNADGTLPEWIQIAPFGEWPTRDGRAVQRFHAEAAEQIISWFNFWPRRIARLAHIQAVKVWVGHPDFAPEEWPERIELGSITELSADEQGLNARVSWAAGALTHVTKHRFPSVAWDCDVIGDGIEVPALLWSVGMWHQPNIKSVKAVINALSDDEGEGELEAEENAEVDGDEEDSIEDAETRRLGDWETRRPRKPPSLKLRSPRKNQRVTACWGRSWRR</sequence>
<proteinExistence type="predicted"/>
<dbReference type="RefSeq" id="WP_146856203.1">
    <property type="nucleotide sequence ID" value="NZ_BKAG01000094.1"/>
</dbReference>
<feature type="compositionally biased region" description="Basic and acidic residues" evidence="1">
    <location>
        <begin position="244"/>
        <end position="255"/>
    </location>
</feature>
<dbReference type="AlphaFoldDB" id="A0A512MI21"/>
<keyword evidence="2" id="KW-0472">Membrane</keyword>
<comment type="caution">
    <text evidence="3">The sequence shown here is derived from an EMBL/GenBank/DDBJ whole genome shotgun (WGS) entry which is preliminary data.</text>
</comment>
<evidence type="ECO:0000313" key="4">
    <source>
        <dbReference type="Proteomes" id="UP000321577"/>
    </source>
</evidence>
<feature type="compositionally biased region" description="Basic residues" evidence="1">
    <location>
        <begin position="256"/>
        <end position="272"/>
    </location>
</feature>
<dbReference type="Proteomes" id="UP000321577">
    <property type="component" value="Unassembled WGS sequence"/>
</dbReference>
<keyword evidence="4" id="KW-1185">Reference proteome</keyword>
<evidence type="ECO:0000256" key="1">
    <source>
        <dbReference type="SAM" id="MobiDB-lite"/>
    </source>
</evidence>
<reference evidence="3 4" key="1">
    <citation type="submission" date="2019-07" db="EMBL/GenBank/DDBJ databases">
        <title>Whole genome shotgun sequence of Brevifollis gellanilyticus NBRC 108608.</title>
        <authorList>
            <person name="Hosoyama A."/>
            <person name="Uohara A."/>
            <person name="Ohji S."/>
            <person name="Ichikawa N."/>
        </authorList>
    </citation>
    <scope>NUCLEOTIDE SEQUENCE [LARGE SCALE GENOMIC DNA]</scope>
    <source>
        <strain evidence="3 4">NBRC 108608</strain>
    </source>
</reference>
<accession>A0A512MI21</accession>
<feature type="transmembrane region" description="Helical" evidence="2">
    <location>
        <begin position="6"/>
        <end position="23"/>
    </location>
</feature>
<name>A0A512MI21_9BACT</name>
<keyword evidence="2" id="KW-0812">Transmembrane</keyword>
<dbReference type="EMBL" id="BKAG01000094">
    <property type="protein sequence ID" value="GEP46382.1"/>
    <property type="molecule type" value="Genomic_DNA"/>
</dbReference>
<gene>
    <name evidence="3" type="ORF">BGE01nite_56730</name>
</gene>